<reference evidence="4" key="2">
    <citation type="journal article" date="2023" name="IMA Fungus">
        <title>Comparative genomic study of the Penicillium genus elucidates a diverse pangenome and 15 lateral gene transfer events.</title>
        <authorList>
            <person name="Petersen C."/>
            <person name="Sorensen T."/>
            <person name="Nielsen M.R."/>
            <person name="Sondergaard T.E."/>
            <person name="Sorensen J.L."/>
            <person name="Fitzpatrick D.A."/>
            <person name="Frisvad J.C."/>
            <person name="Nielsen K.L."/>
        </authorList>
    </citation>
    <scope>NUCLEOTIDE SEQUENCE</scope>
    <source>
        <strain evidence="4">IBT 30728</strain>
    </source>
</reference>
<dbReference type="InterPro" id="IPR003736">
    <property type="entry name" value="PAAI_dom"/>
</dbReference>
<sequence>MYVSESKSALVDQPRYKSSRACQCGGELQGTSHGGGAVLMPSAFLRRLWYHPQKRWKSESRQSLTKMGEQEITRPSRKLDDFEEFVFECCDGLGSGENWDVCASDSNLRFESATRGPPAKVSFLLNVTPEMSNSLGTLHGGCAATLIDTLSTIILRGVSEPGKFTLGGVSRNLNVTWLRPIPTGTEIRVVCEVIHVGKRLALLRAEIQRANTGDVEFDAL</sequence>
<evidence type="ECO:0000256" key="1">
    <source>
        <dbReference type="ARBA" id="ARBA00008324"/>
    </source>
</evidence>
<dbReference type="PANTHER" id="PTHR21660">
    <property type="entry name" value="THIOESTERASE SUPERFAMILY MEMBER-RELATED"/>
    <property type="match status" value="1"/>
</dbReference>
<dbReference type="EMBL" id="JAPWDQ010000006">
    <property type="protein sequence ID" value="KAJ5484019.1"/>
    <property type="molecule type" value="Genomic_DNA"/>
</dbReference>
<dbReference type="NCBIfam" id="TIGR00369">
    <property type="entry name" value="unchar_dom_1"/>
    <property type="match status" value="1"/>
</dbReference>
<protein>
    <recommendedName>
        <fullName evidence="3">Thioesterase domain-containing protein</fullName>
    </recommendedName>
</protein>
<comment type="similarity">
    <text evidence="1">Belongs to the thioesterase PaaI family.</text>
</comment>
<evidence type="ECO:0000313" key="4">
    <source>
        <dbReference type="EMBL" id="KAJ5484019.1"/>
    </source>
</evidence>
<proteinExistence type="inferred from homology"/>
<name>A0A9W9X553_9EURO</name>
<reference evidence="4" key="1">
    <citation type="submission" date="2022-12" db="EMBL/GenBank/DDBJ databases">
        <authorList>
            <person name="Petersen C."/>
        </authorList>
    </citation>
    <scope>NUCLEOTIDE SEQUENCE</scope>
    <source>
        <strain evidence="4">IBT 30728</strain>
    </source>
</reference>
<keyword evidence="2" id="KW-0378">Hydrolase</keyword>
<dbReference type="CDD" id="cd03443">
    <property type="entry name" value="PaaI_thioesterase"/>
    <property type="match status" value="1"/>
</dbReference>
<dbReference type="RefSeq" id="XP_056789289.1">
    <property type="nucleotide sequence ID" value="XM_056935417.1"/>
</dbReference>
<dbReference type="Pfam" id="PF03061">
    <property type="entry name" value="4HBT"/>
    <property type="match status" value="1"/>
</dbReference>
<dbReference type="InterPro" id="IPR029069">
    <property type="entry name" value="HotDog_dom_sf"/>
</dbReference>
<dbReference type="SUPFAM" id="SSF54637">
    <property type="entry name" value="Thioesterase/thiol ester dehydrase-isomerase"/>
    <property type="match status" value="1"/>
</dbReference>
<evidence type="ECO:0000259" key="3">
    <source>
        <dbReference type="Pfam" id="PF03061"/>
    </source>
</evidence>
<dbReference type="GeneID" id="81625666"/>
<keyword evidence="5" id="KW-1185">Reference proteome</keyword>
<dbReference type="InterPro" id="IPR006683">
    <property type="entry name" value="Thioestr_dom"/>
</dbReference>
<dbReference type="GO" id="GO:0047617">
    <property type="term" value="F:fatty acyl-CoA hydrolase activity"/>
    <property type="evidence" value="ECO:0007669"/>
    <property type="project" value="InterPro"/>
</dbReference>
<dbReference type="AlphaFoldDB" id="A0A9W9X553"/>
<dbReference type="Proteomes" id="UP001148312">
    <property type="component" value="Unassembled WGS sequence"/>
</dbReference>
<evidence type="ECO:0000313" key="5">
    <source>
        <dbReference type="Proteomes" id="UP001148312"/>
    </source>
</evidence>
<gene>
    <name evidence="4" type="ORF">N7539_005815</name>
</gene>
<evidence type="ECO:0000256" key="2">
    <source>
        <dbReference type="ARBA" id="ARBA00022801"/>
    </source>
</evidence>
<accession>A0A9W9X553</accession>
<dbReference type="InterPro" id="IPR039298">
    <property type="entry name" value="ACOT13"/>
</dbReference>
<dbReference type="Gene3D" id="3.10.129.10">
    <property type="entry name" value="Hotdog Thioesterase"/>
    <property type="match status" value="1"/>
</dbReference>
<dbReference type="PANTHER" id="PTHR21660:SF1">
    <property type="entry name" value="ACYL-COENZYME A THIOESTERASE 13"/>
    <property type="match status" value="1"/>
</dbReference>
<organism evidence="4 5">
    <name type="scientific">Penicillium diatomitis</name>
    <dbReference type="NCBI Taxonomy" id="2819901"/>
    <lineage>
        <taxon>Eukaryota</taxon>
        <taxon>Fungi</taxon>
        <taxon>Dikarya</taxon>
        <taxon>Ascomycota</taxon>
        <taxon>Pezizomycotina</taxon>
        <taxon>Eurotiomycetes</taxon>
        <taxon>Eurotiomycetidae</taxon>
        <taxon>Eurotiales</taxon>
        <taxon>Aspergillaceae</taxon>
        <taxon>Penicillium</taxon>
    </lineage>
</organism>
<feature type="domain" description="Thioesterase" evidence="3">
    <location>
        <begin position="136"/>
        <end position="213"/>
    </location>
</feature>
<comment type="caution">
    <text evidence="4">The sequence shown here is derived from an EMBL/GenBank/DDBJ whole genome shotgun (WGS) entry which is preliminary data.</text>
</comment>